<organism evidence="1">
    <name type="scientific">bioreactor metagenome</name>
    <dbReference type="NCBI Taxonomy" id="1076179"/>
    <lineage>
        <taxon>unclassified sequences</taxon>
        <taxon>metagenomes</taxon>
        <taxon>ecological metagenomes</taxon>
    </lineage>
</organism>
<protein>
    <submittedName>
        <fullName evidence="1">Uncharacterized protein</fullName>
    </submittedName>
</protein>
<proteinExistence type="predicted"/>
<comment type="caution">
    <text evidence="1">The sequence shown here is derived from an EMBL/GenBank/DDBJ whole genome shotgun (WGS) entry which is preliminary data.</text>
</comment>
<gene>
    <name evidence="1" type="ORF">SDC9_209031</name>
</gene>
<dbReference type="EMBL" id="VSSQ01137707">
    <property type="protein sequence ID" value="MPN61296.1"/>
    <property type="molecule type" value="Genomic_DNA"/>
</dbReference>
<accession>A0A645JCW9</accession>
<dbReference type="AlphaFoldDB" id="A0A645JCW9"/>
<reference evidence="1" key="1">
    <citation type="submission" date="2019-08" db="EMBL/GenBank/DDBJ databases">
        <authorList>
            <person name="Kucharzyk K."/>
            <person name="Murdoch R.W."/>
            <person name="Higgins S."/>
            <person name="Loffler F."/>
        </authorList>
    </citation>
    <scope>NUCLEOTIDE SEQUENCE</scope>
</reference>
<evidence type="ECO:0000313" key="1">
    <source>
        <dbReference type="EMBL" id="MPN61296.1"/>
    </source>
</evidence>
<name>A0A645JCW9_9ZZZZ</name>
<sequence>MPVGAGLTVNAVGAAKALLVGQKNFRCDRAFDLGNQPQKATIIVGLAGGRMRGQRRRFRLGDHVETEPRIDAVLNAPGIAERGRLKVLRGLVGRPLPRGGFPVDDHRSRRRIDHQIEFADQRTTSKP</sequence>